<protein>
    <recommendedName>
        <fullName evidence="4">Small ribosomal subunit protein bS21</fullName>
    </recommendedName>
</protein>
<reference evidence="5 6" key="1">
    <citation type="journal article" date="2015" name="Nature">
        <title>rRNA introns, odd ribosomes, and small enigmatic genomes across a large radiation of phyla.</title>
        <authorList>
            <person name="Brown C.T."/>
            <person name="Hug L.A."/>
            <person name="Thomas B.C."/>
            <person name="Sharon I."/>
            <person name="Castelle C.J."/>
            <person name="Singh A."/>
            <person name="Wilkins M.J."/>
            <person name="Williams K.H."/>
            <person name="Banfield J.F."/>
        </authorList>
    </citation>
    <scope>NUCLEOTIDE SEQUENCE [LARGE SCALE GENOMIC DNA]</scope>
</reference>
<dbReference type="STRING" id="1618993.UX09_C0003G0001"/>
<organism evidence="5 6">
    <name type="scientific">Candidatus Uhrbacteria bacterium GW2011_GWE2_45_35</name>
    <dbReference type="NCBI Taxonomy" id="1618993"/>
    <lineage>
        <taxon>Bacteria</taxon>
        <taxon>Candidatus Uhriibacteriota</taxon>
    </lineage>
</organism>
<dbReference type="Proteomes" id="UP000034354">
    <property type="component" value="Unassembled WGS sequence"/>
</dbReference>
<comment type="similarity">
    <text evidence="1">Belongs to the bacterial ribosomal protein bS21 family.</text>
</comment>
<proteinExistence type="inferred from homology"/>
<evidence type="ECO:0000256" key="1">
    <source>
        <dbReference type="ARBA" id="ARBA00006640"/>
    </source>
</evidence>
<dbReference type="EMBL" id="LCKW01000003">
    <property type="protein sequence ID" value="KKU09127.1"/>
    <property type="molecule type" value="Genomic_DNA"/>
</dbReference>
<evidence type="ECO:0000313" key="6">
    <source>
        <dbReference type="Proteomes" id="UP000034354"/>
    </source>
</evidence>
<dbReference type="GO" id="GO:1990904">
    <property type="term" value="C:ribonucleoprotein complex"/>
    <property type="evidence" value="ECO:0007669"/>
    <property type="project" value="UniProtKB-KW"/>
</dbReference>
<gene>
    <name evidence="5" type="ORF">UX09_C0003G0001</name>
</gene>
<evidence type="ECO:0000256" key="4">
    <source>
        <dbReference type="ARBA" id="ARBA00035135"/>
    </source>
</evidence>
<sequence>MLEVKRRKGESFDALLRRFTKRVQLSGSILEAKKHRFHARNKSKTTVRNSALRRLETAARRDFLLKTGRLTEEEEKKSRTKRK</sequence>
<evidence type="ECO:0000256" key="2">
    <source>
        <dbReference type="ARBA" id="ARBA00022980"/>
    </source>
</evidence>
<evidence type="ECO:0000256" key="3">
    <source>
        <dbReference type="ARBA" id="ARBA00023274"/>
    </source>
</evidence>
<dbReference type="GO" id="GO:0003735">
    <property type="term" value="F:structural constituent of ribosome"/>
    <property type="evidence" value="ECO:0007669"/>
    <property type="project" value="InterPro"/>
</dbReference>
<keyword evidence="3" id="KW-0687">Ribonucleoprotein</keyword>
<name>A0A0G1MM07_9BACT</name>
<dbReference type="GO" id="GO:0006412">
    <property type="term" value="P:translation"/>
    <property type="evidence" value="ECO:0007669"/>
    <property type="project" value="InterPro"/>
</dbReference>
<dbReference type="GO" id="GO:0005840">
    <property type="term" value="C:ribosome"/>
    <property type="evidence" value="ECO:0007669"/>
    <property type="project" value="UniProtKB-KW"/>
</dbReference>
<comment type="caution">
    <text evidence="5">The sequence shown here is derived from an EMBL/GenBank/DDBJ whole genome shotgun (WGS) entry which is preliminary data.</text>
</comment>
<accession>A0A0G1MM07</accession>
<dbReference type="Pfam" id="PF01165">
    <property type="entry name" value="Ribosomal_S21"/>
    <property type="match status" value="1"/>
</dbReference>
<evidence type="ECO:0000313" key="5">
    <source>
        <dbReference type="EMBL" id="KKU09127.1"/>
    </source>
</evidence>
<dbReference type="AlphaFoldDB" id="A0A0G1MM07"/>
<keyword evidence="2" id="KW-0689">Ribosomal protein</keyword>
<dbReference type="InterPro" id="IPR001911">
    <property type="entry name" value="Ribosomal_bS21"/>
</dbReference>